<dbReference type="RefSeq" id="WP_183697622.1">
    <property type="nucleotide sequence ID" value="NZ_JACICA010000011.1"/>
</dbReference>
<evidence type="ECO:0000313" key="4">
    <source>
        <dbReference type="Proteomes" id="UP000541425"/>
    </source>
</evidence>
<feature type="compositionally biased region" description="Basic and acidic residues" evidence="1">
    <location>
        <begin position="72"/>
        <end position="87"/>
    </location>
</feature>
<gene>
    <name evidence="3" type="ORF">FHS60_001808</name>
</gene>
<protein>
    <submittedName>
        <fullName evidence="3">Uncharacterized protein YcfJ</fullName>
    </submittedName>
</protein>
<feature type="chain" id="PRO_5030675029" evidence="2">
    <location>
        <begin position="22"/>
        <end position="196"/>
    </location>
</feature>
<proteinExistence type="predicted"/>
<feature type="region of interest" description="Disordered" evidence="1">
    <location>
        <begin position="66"/>
        <end position="87"/>
    </location>
</feature>
<dbReference type="AlphaFoldDB" id="A0A7W5UL35"/>
<sequence>MKKSGVLILASVLLLSSCASSRIGGAMTGANLGGVLGSAIGGILGGPRGADIGTVVGVIGGGAVGAAATAPKDSHRSDKGSCSNRDDESYGVEVRNIQFYDANNNQTLDAGETATLVMEIYNETDKMLYNITPQIACNNKRVRISAPATIMNLEPGCGVRYRAVITAPRKLKYQEAIFSIGFKGITVRKFSVATSR</sequence>
<feature type="signal peptide" evidence="2">
    <location>
        <begin position="1"/>
        <end position="21"/>
    </location>
</feature>
<evidence type="ECO:0000313" key="3">
    <source>
        <dbReference type="EMBL" id="MBB3703326.1"/>
    </source>
</evidence>
<evidence type="ECO:0000256" key="1">
    <source>
        <dbReference type="SAM" id="MobiDB-lite"/>
    </source>
</evidence>
<reference evidence="3 4" key="1">
    <citation type="submission" date="2020-08" db="EMBL/GenBank/DDBJ databases">
        <title>Genomic Encyclopedia of Type Strains, Phase IV (KMG-IV): sequencing the most valuable type-strain genomes for metagenomic binning, comparative biology and taxonomic classification.</title>
        <authorList>
            <person name="Goeker M."/>
        </authorList>
    </citation>
    <scope>NUCLEOTIDE SEQUENCE [LARGE SCALE GENOMIC DNA]</scope>
    <source>
        <strain evidence="3 4">DSM 22548</strain>
    </source>
</reference>
<dbReference type="EMBL" id="JACICA010000011">
    <property type="protein sequence ID" value="MBB3703326.1"/>
    <property type="molecule type" value="Genomic_DNA"/>
</dbReference>
<accession>A0A7W5UL35</accession>
<keyword evidence="2" id="KW-0732">Signal</keyword>
<dbReference type="PROSITE" id="PS51257">
    <property type="entry name" value="PROKAR_LIPOPROTEIN"/>
    <property type="match status" value="1"/>
</dbReference>
<comment type="caution">
    <text evidence="3">The sequence shown here is derived from an EMBL/GenBank/DDBJ whole genome shotgun (WGS) entry which is preliminary data.</text>
</comment>
<name>A0A7W5UL35_9BACT</name>
<dbReference type="Proteomes" id="UP000541425">
    <property type="component" value="Unassembled WGS sequence"/>
</dbReference>
<organism evidence="3 4">
    <name type="scientific">Alloprevotella rava</name>
    <dbReference type="NCBI Taxonomy" id="671218"/>
    <lineage>
        <taxon>Bacteria</taxon>
        <taxon>Pseudomonadati</taxon>
        <taxon>Bacteroidota</taxon>
        <taxon>Bacteroidia</taxon>
        <taxon>Bacteroidales</taxon>
        <taxon>Prevotellaceae</taxon>
        <taxon>Alloprevotella</taxon>
    </lineage>
</organism>
<evidence type="ECO:0000256" key="2">
    <source>
        <dbReference type="SAM" id="SignalP"/>
    </source>
</evidence>